<feature type="coiled-coil region" evidence="1">
    <location>
        <begin position="13"/>
        <end position="86"/>
    </location>
</feature>
<name>A0AAV2R6I9_MEGNR</name>
<evidence type="ECO:0000256" key="1">
    <source>
        <dbReference type="SAM" id="Coils"/>
    </source>
</evidence>
<organism evidence="2 3">
    <name type="scientific">Meganyctiphanes norvegica</name>
    <name type="common">Northern krill</name>
    <name type="synonym">Thysanopoda norvegica</name>
    <dbReference type="NCBI Taxonomy" id="48144"/>
    <lineage>
        <taxon>Eukaryota</taxon>
        <taxon>Metazoa</taxon>
        <taxon>Ecdysozoa</taxon>
        <taxon>Arthropoda</taxon>
        <taxon>Crustacea</taxon>
        <taxon>Multicrustacea</taxon>
        <taxon>Malacostraca</taxon>
        <taxon>Eumalacostraca</taxon>
        <taxon>Eucarida</taxon>
        <taxon>Euphausiacea</taxon>
        <taxon>Euphausiidae</taxon>
        <taxon>Meganyctiphanes</taxon>
    </lineage>
</organism>
<reference evidence="2 3" key="1">
    <citation type="submission" date="2024-05" db="EMBL/GenBank/DDBJ databases">
        <authorList>
            <person name="Wallberg A."/>
        </authorList>
    </citation>
    <scope>NUCLEOTIDE SEQUENCE [LARGE SCALE GENOMIC DNA]</scope>
</reference>
<gene>
    <name evidence="2" type="ORF">MNOR_LOCUS19810</name>
</gene>
<comment type="caution">
    <text evidence="2">The sequence shown here is derived from an EMBL/GenBank/DDBJ whole genome shotgun (WGS) entry which is preliminary data.</text>
</comment>
<sequence length="145" mass="16625">KGGNGTNTNKSSVVALRQENQQVKNRLAFLQQEFATLEQQVRALVSDRRLTAMHHEEQREQREATEAAYLSKLSQYQQTIQELEDSLEETPISHNEDFLTLSERCTSLESANATLAMEARLQQQQYERCLDHIASHLVQALLNQK</sequence>
<dbReference type="PANTHER" id="PTHR21740">
    <property type="entry name" value="NCK-ASSOCIATED PROTEIN 5"/>
    <property type="match status" value="1"/>
</dbReference>
<dbReference type="InterPro" id="IPR026163">
    <property type="entry name" value="Nckap5l"/>
</dbReference>
<accession>A0AAV2R6I9</accession>
<dbReference type="Proteomes" id="UP001497623">
    <property type="component" value="Unassembled WGS sequence"/>
</dbReference>
<dbReference type="EMBL" id="CAXKWB010014935">
    <property type="protein sequence ID" value="CAL4112176.1"/>
    <property type="molecule type" value="Genomic_DNA"/>
</dbReference>
<proteinExistence type="predicted"/>
<keyword evidence="1" id="KW-0175">Coiled coil</keyword>
<feature type="non-terminal residue" evidence="2">
    <location>
        <position position="145"/>
    </location>
</feature>
<evidence type="ECO:0000313" key="3">
    <source>
        <dbReference type="Proteomes" id="UP001497623"/>
    </source>
</evidence>
<protein>
    <submittedName>
        <fullName evidence="2">Uncharacterized protein</fullName>
    </submittedName>
</protein>
<feature type="non-terminal residue" evidence="2">
    <location>
        <position position="1"/>
    </location>
</feature>
<dbReference type="PANTHER" id="PTHR21740:SF8">
    <property type="entry name" value="NCK-ASSOCIATED PROTEIN 5"/>
    <property type="match status" value="1"/>
</dbReference>
<evidence type="ECO:0000313" key="2">
    <source>
        <dbReference type="EMBL" id="CAL4112176.1"/>
    </source>
</evidence>
<dbReference type="AlphaFoldDB" id="A0AAV2R6I9"/>
<keyword evidence="3" id="KW-1185">Reference proteome</keyword>